<evidence type="ECO:0000256" key="6">
    <source>
        <dbReference type="ARBA" id="ARBA00022840"/>
    </source>
</evidence>
<dbReference type="GO" id="GO:0004674">
    <property type="term" value="F:protein serine/threonine kinase activity"/>
    <property type="evidence" value="ECO:0007669"/>
    <property type="project" value="UniProtKB-KW"/>
</dbReference>
<evidence type="ECO:0000256" key="8">
    <source>
        <dbReference type="SAM" id="MobiDB-lite"/>
    </source>
</evidence>
<dbReference type="FunFam" id="3.30.200.20:FF:000131">
    <property type="entry name" value="Dual specificity protein kinase TTK"/>
    <property type="match status" value="1"/>
</dbReference>
<dbReference type="SUPFAM" id="SSF56112">
    <property type="entry name" value="Protein kinase-like (PK-like)"/>
    <property type="match status" value="1"/>
</dbReference>
<dbReference type="Pfam" id="PF00069">
    <property type="entry name" value="Pkinase"/>
    <property type="match status" value="1"/>
</dbReference>
<dbReference type="GO" id="GO:0098813">
    <property type="term" value="P:nuclear chromosome segregation"/>
    <property type="evidence" value="ECO:0007669"/>
    <property type="project" value="UniProtKB-ARBA"/>
</dbReference>
<keyword evidence="1" id="KW-0723">Serine/threonine-protein kinase</keyword>
<dbReference type="Proteomes" id="UP000243015">
    <property type="component" value="Unassembled WGS sequence"/>
</dbReference>
<dbReference type="GO" id="GO:0033316">
    <property type="term" value="P:meiotic spindle assembly checkpoint signaling"/>
    <property type="evidence" value="ECO:0007669"/>
    <property type="project" value="TreeGrafter"/>
</dbReference>
<evidence type="ECO:0000256" key="2">
    <source>
        <dbReference type="ARBA" id="ARBA00022664"/>
    </source>
</evidence>
<keyword evidence="2" id="KW-0507">mRNA processing</keyword>
<evidence type="ECO:0000259" key="9">
    <source>
        <dbReference type="PROSITE" id="PS50011"/>
    </source>
</evidence>
<dbReference type="InterPro" id="IPR002483">
    <property type="entry name" value="PWI_dom"/>
</dbReference>
<reference evidence="11 12" key="1">
    <citation type="submission" date="2016-05" db="EMBL/GenBank/DDBJ databases">
        <title>Genome sequencing of Trichophyton rubrum CMCC(F)T1i isolated from hair.</title>
        <authorList>
            <person name="Zhan P."/>
            <person name="Tao Y."/>
            <person name="Liu W."/>
        </authorList>
    </citation>
    <scope>NUCLEOTIDE SEQUENCE [LARGE SCALE GENOMIC DNA]</scope>
    <source>
        <strain evidence="12">CMCC(F)T1i</strain>
    </source>
</reference>
<dbReference type="PROSITE" id="PS51025">
    <property type="entry name" value="PWI"/>
    <property type="match status" value="1"/>
</dbReference>
<dbReference type="PANTHER" id="PTHR22974:SF21">
    <property type="entry name" value="DUAL SPECIFICITY PROTEIN KINASE TTK"/>
    <property type="match status" value="1"/>
</dbReference>
<dbReference type="GO" id="GO:0034501">
    <property type="term" value="P:protein localization to kinetochore"/>
    <property type="evidence" value="ECO:0007669"/>
    <property type="project" value="TreeGrafter"/>
</dbReference>
<feature type="region of interest" description="Disordered" evidence="8">
    <location>
        <begin position="382"/>
        <end position="401"/>
    </location>
</feature>
<protein>
    <submittedName>
        <fullName evidence="11">TTK protein kinase</fullName>
    </submittedName>
</protein>
<evidence type="ECO:0000313" key="12">
    <source>
        <dbReference type="Proteomes" id="UP000243015"/>
    </source>
</evidence>
<dbReference type="GO" id="GO:0005634">
    <property type="term" value="C:nucleus"/>
    <property type="evidence" value="ECO:0007669"/>
    <property type="project" value="TreeGrafter"/>
</dbReference>
<feature type="binding site" evidence="7">
    <location>
        <position position="1051"/>
    </location>
    <ligand>
        <name>ATP</name>
        <dbReference type="ChEBI" id="CHEBI:30616"/>
    </ligand>
</feature>
<feature type="region of interest" description="Disordered" evidence="8">
    <location>
        <begin position="784"/>
        <end position="937"/>
    </location>
</feature>
<proteinExistence type="predicted"/>
<dbReference type="VEuPathDB" id="FungiDB:TERG_08368"/>
<dbReference type="InterPro" id="IPR011009">
    <property type="entry name" value="Kinase-like_dom_sf"/>
</dbReference>
<dbReference type="PANTHER" id="PTHR22974">
    <property type="entry name" value="MIXED LINEAGE PROTEIN KINASE"/>
    <property type="match status" value="1"/>
</dbReference>
<feature type="compositionally biased region" description="Basic and acidic residues" evidence="8">
    <location>
        <begin position="862"/>
        <end position="874"/>
    </location>
</feature>
<feature type="region of interest" description="Disordered" evidence="8">
    <location>
        <begin position="561"/>
        <end position="596"/>
    </location>
</feature>
<evidence type="ECO:0000313" key="11">
    <source>
        <dbReference type="EMBL" id="OAL64325.1"/>
    </source>
</evidence>
<evidence type="ECO:0000259" key="10">
    <source>
        <dbReference type="PROSITE" id="PS51025"/>
    </source>
</evidence>
<feature type="domain" description="PWI" evidence="10">
    <location>
        <begin position="8"/>
        <end position="107"/>
    </location>
</feature>
<dbReference type="PROSITE" id="PS50011">
    <property type="entry name" value="PROTEIN_KINASE_DOM"/>
    <property type="match status" value="1"/>
</dbReference>
<dbReference type="InterPro" id="IPR036483">
    <property type="entry name" value="PWI_dom_sf"/>
</dbReference>
<dbReference type="GO" id="GO:0000776">
    <property type="term" value="C:kinetochore"/>
    <property type="evidence" value="ECO:0007669"/>
    <property type="project" value="TreeGrafter"/>
</dbReference>
<keyword evidence="4 7" id="KW-0547">Nucleotide-binding</keyword>
<name>A0A178EX68_TRIRU</name>
<dbReference type="Pfam" id="PF01480">
    <property type="entry name" value="PWI"/>
    <property type="match status" value="1"/>
</dbReference>
<feature type="compositionally biased region" description="Polar residues" evidence="8">
    <location>
        <begin position="568"/>
        <end position="588"/>
    </location>
</feature>
<dbReference type="InterPro" id="IPR027084">
    <property type="entry name" value="Mps1_cat"/>
</dbReference>
<gene>
    <name evidence="11" type="ORF">A7C99_4395</name>
</gene>
<feature type="domain" description="Protein kinase" evidence="9">
    <location>
        <begin position="1023"/>
        <end position="1306"/>
    </location>
</feature>
<dbReference type="EMBL" id="LHPM01000016">
    <property type="protein sequence ID" value="OAL64325.1"/>
    <property type="molecule type" value="Genomic_DNA"/>
</dbReference>
<feature type="region of interest" description="Disordered" evidence="8">
    <location>
        <begin position="406"/>
        <end position="460"/>
    </location>
</feature>
<dbReference type="Gene3D" id="3.30.200.20">
    <property type="entry name" value="Phosphorylase Kinase, domain 1"/>
    <property type="match status" value="1"/>
</dbReference>
<dbReference type="InterPro" id="IPR008271">
    <property type="entry name" value="Ser/Thr_kinase_AS"/>
</dbReference>
<evidence type="ECO:0000256" key="5">
    <source>
        <dbReference type="ARBA" id="ARBA00022777"/>
    </source>
</evidence>
<feature type="compositionally biased region" description="Basic and acidic residues" evidence="8">
    <location>
        <begin position="431"/>
        <end position="450"/>
    </location>
</feature>
<dbReference type="InterPro" id="IPR000719">
    <property type="entry name" value="Prot_kinase_dom"/>
</dbReference>
<dbReference type="GO" id="GO:0007094">
    <property type="term" value="P:mitotic spindle assembly checkpoint signaling"/>
    <property type="evidence" value="ECO:0007669"/>
    <property type="project" value="TreeGrafter"/>
</dbReference>
<dbReference type="CDD" id="cd14131">
    <property type="entry name" value="PKc_Mps1"/>
    <property type="match status" value="1"/>
</dbReference>
<dbReference type="GO" id="GO:0006397">
    <property type="term" value="P:mRNA processing"/>
    <property type="evidence" value="ECO:0007669"/>
    <property type="project" value="UniProtKB-KW"/>
</dbReference>
<dbReference type="GO" id="GO:0004712">
    <property type="term" value="F:protein serine/threonine/tyrosine kinase activity"/>
    <property type="evidence" value="ECO:0007669"/>
    <property type="project" value="TreeGrafter"/>
</dbReference>
<feature type="region of interest" description="Disordered" evidence="8">
    <location>
        <begin position="267"/>
        <end position="286"/>
    </location>
</feature>
<feature type="compositionally biased region" description="Basic and acidic residues" evidence="8">
    <location>
        <begin position="644"/>
        <end position="655"/>
    </location>
</feature>
<dbReference type="SUPFAM" id="SSF101233">
    <property type="entry name" value="PWI domain"/>
    <property type="match status" value="1"/>
</dbReference>
<dbReference type="Gene3D" id="1.10.510.10">
    <property type="entry name" value="Transferase(Phosphotransferase) domain 1"/>
    <property type="match status" value="1"/>
</dbReference>
<dbReference type="SMART" id="SM00311">
    <property type="entry name" value="PWI"/>
    <property type="match status" value="1"/>
</dbReference>
<organism evidence="11 12">
    <name type="scientific">Trichophyton rubrum</name>
    <name type="common">Athlete's foot fungus</name>
    <name type="synonym">Epidermophyton rubrum</name>
    <dbReference type="NCBI Taxonomy" id="5551"/>
    <lineage>
        <taxon>Eukaryota</taxon>
        <taxon>Fungi</taxon>
        <taxon>Dikarya</taxon>
        <taxon>Ascomycota</taxon>
        <taxon>Pezizomycotina</taxon>
        <taxon>Eurotiomycetes</taxon>
        <taxon>Eurotiomycetidae</taxon>
        <taxon>Onygenales</taxon>
        <taxon>Arthrodermataceae</taxon>
        <taxon>Trichophyton</taxon>
    </lineage>
</organism>
<evidence type="ECO:0000256" key="1">
    <source>
        <dbReference type="ARBA" id="ARBA00022527"/>
    </source>
</evidence>
<feature type="compositionally biased region" description="Low complexity" evidence="8">
    <location>
        <begin position="670"/>
        <end position="680"/>
    </location>
</feature>
<feature type="region of interest" description="Disordered" evidence="8">
    <location>
        <begin position="949"/>
        <end position="991"/>
    </location>
</feature>
<feature type="region of interest" description="Disordered" evidence="8">
    <location>
        <begin position="634"/>
        <end position="770"/>
    </location>
</feature>
<keyword evidence="3" id="KW-0808">Transferase</keyword>
<sequence length="1365" mass="150182">MDAKLLKTTKFPPEFAKKVDMTKVNIEVMKKWIAERISDILGNEDDVVIELCFNLLEGSRFPNIKHLQINLTGFLEKDTAKFCKDLWNLCLSAQDSPQGVPKELLEAKKLELMQEQKHAAGKKTSRPENETWREFGGEKERIVAVAEEAAVALLAELIGMTAEILPRLIEGDEAHRFTEIHLLAGERISTFPAVVEAIDETIIEVAARRDRALHRHLGHHHALSRQFGTVDGTGGLQKEGGGVRPAALAHLTEEAAVTVTVAGNEPAAQPMMTTPGPQAARRPEEDGEGLEAEALSLRPLLVTGPRDPVVHLHHDLRRGQVARAIGEVGALGGDPLCTNKGLDVMYLELILLKIAEVTTTAGLAAAVAAAAAVIEPEAGVEAAEDTAEDSGRPAAGHRRAAHVAAAAAAVADGADSDGETARSSPQPAQDKAAKDNDTPDRPPATDERPSQRPASRLTSTELRERLLKEKVIAMRRMTTLARLLWKRFVYRQSRERLQHQLPGKPRKRLHDEQRRRLYAKTEETGNRKELSIDALNIPYTLTAMASPTPLPTGHRRFVPGSRVASHPSYETGSQWNYNSEHPSILQSRTDTKSRTAHADTIALGDSSDDEAPEPIAFSKSVLAILTDSLPQEKRNGASILQKDPSIKKWDGDSPRGSESSSSSRKGESRGGASSATSTSRNDGSDLITPAPRQRVVRVSRSRSSNQTPSPRASPDREYKVKHDDSQHESHSPLRHRTHASKDHAGVTGERAGPRSMFRPRKSDEVVGMQSSIRVKRVGKLTGEFLNGPARRGMLPRRSEERQCFENEEQAGDSDAERGERLQGHSPSLAALENSVGRKHSPAGLDQRQPSPVEIHTPPHQPPYHDESYNRESKPKAPRVSSPVYPTPGLGVMSRSNPKESVPPADIQSYHIPPLSQFPANREQENEPPPTFKKSKAQHFDMLDRVDKPAIKQDPYRHSHKSTPQDPDRKPLGRMSTNVPTPHRAPPPPPKMTVLETATAAAGAASSSSSRRKKAIVTVNHKAYTRLDCIGRGGSSRVYRVMAENCKIFALKRVNLEHVDPTNLAGYKGEIDLLKKLEKVERVVRLLDYEINEEKETLSVLMEMGESDLHTVIRLKVNAEDSVFDPAFARFYWKEMLECVQAVHEYDIVHADLKPANFLLVKGKLKLIDFGIADTIEDHTVNVHREHQVGTPNYMAPEAIVDYNATIGLPSSAGKMMKIGKPSDVWSLSCILYQMAYGRAPFGHLAKQMERVLCIANPKVAIEYPSTGVGGAVIPPSLIRTLKKCLQRDPTLRPSTTQLLDRSDPFIYPPAYPEGAVPVTQEALGMAMTKIVSHCRLHGIPKDEEVIGWSAGLFQKLQASAEQGYN</sequence>
<comment type="caution">
    <text evidence="11">The sequence shown here is derived from an EMBL/GenBank/DDBJ whole genome shotgun (WGS) entry which is preliminary data.</text>
</comment>
<keyword evidence="5 11" id="KW-0418">Kinase</keyword>
<evidence type="ECO:0000256" key="4">
    <source>
        <dbReference type="ARBA" id="ARBA00022741"/>
    </source>
</evidence>
<dbReference type="PROSITE" id="PS00107">
    <property type="entry name" value="PROTEIN_KINASE_ATP"/>
    <property type="match status" value="1"/>
</dbReference>
<evidence type="ECO:0000256" key="3">
    <source>
        <dbReference type="ARBA" id="ARBA00022679"/>
    </source>
</evidence>
<accession>A0A178EX68</accession>
<feature type="compositionally biased region" description="Basic and acidic residues" evidence="8">
    <location>
        <begin position="713"/>
        <end position="731"/>
    </location>
</feature>
<keyword evidence="6 7" id="KW-0067">ATP-binding</keyword>
<dbReference type="InterPro" id="IPR017441">
    <property type="entry name" value="Protein_kinase_ATP_BS"/>
</dbReference>
<dbReference type="VEuPathDB" id="FungiDB:TERG_08369"/>
<dbReference type="Gene3D" id="1.20.1390.10">
    <property type="entry name" value="PWI domain"/>
    <property type="match status" value="1"/>
</dbReference>
<dbReference type="SMART" id="SM00220">
    <property type="entry name" value="S_TKc"/>
    <property type="match status" value="1"/>
</dbReference>
<evidence type="ECO:0000256" key="7">
    <source>
        <dbReference type="PROSITE-ProRule" id="PRU10141"/>
    </source>
</evidence>
<dbReference type="PROSITE" id="PS00108">
    <property type="entry name" value="PROTEIN_KINASE_ST"/>
    <property type="match status" value="1"/>
</dbReference>
<dbReference type="GO" id="GO:0005524">
    <property type="term" value="F:ATP binding"/>
    <property type="evidence" value="ECO:0007669"/>
    <property type="project" value="UniProtKB-UniRule"/>
</dbReference>
<dbReference type="FunFam" id="1.10.510.10:FF:000377">
    <property type="entry name" value="Checkpoint protein kinase"/>
    <property type="match status" value="1"/>
</dbReference>